<dbReference type="Gene3D" id="1.10.357.10">
    <property type="entry name" value="Tetracycline Repressor, domain 2"/>
    <property type="match status" value="1"/>
</dbReference>
<dbReference type="PROSITE" id="PS50977">
    <property type="entry name" value="HTH_TETR_2"/>
    <property type="match status" value="1"/>
</dbReference>
<dbReference type="GO" id="GO:0003677">
    <property type="term" value="F:DNA binding"/>
    <property type="evidence" value="ECO:0007669"/>
    <property type="project" value="UniProtKB-UniRule"/>
</dbReference>
<dbReference type="InterPro" id="IPR050624">
    <property type="entry name" value="HTH-type_Tx_Regulator"/>
</dbReference>
<name>A0A395W8X3_9FIRM</name>
<reference evidence="4 5" key="1">
    <citation type="submission" date="2018-08" db="EMBL/GenBank/DDBJ databases">
        <title>A genome reference for cultivated species of the human gut microbiota.</title>
        <authorList>
            <person name="Zou Y."/>
            <person name="Xue W."/>
            <person name="Luo G."/>
        </authorList>
    </citation>
    <scope>NUCLEOTIDE SEQUENCE [LARGE SCALE GENOMIC DNA]</scope>
    <source>
        <strain evidence="4 5">AF15-20</strain>
    </source>
</reference>
<dbReference type="GeneID" id="66579634"/>
<dbReference type="EMBL" id="QRYQ01000005">
    <property type="protein sequence ID" value="RGU92654.1"/>
    <property type="molecule type" value="Genomic_DNA"/>
</dbReference>
<gene>
    <name evidence="4" type="ORF">DWW32_04365</name>
</gene>
<dbReference type="Pfam" id="PF00440">
    <property type="entry name" value="TetR_N"/>
    <property type="match status" value="1"/>
</dbReference>
<dbReference type="PANTHER" id="PTHR43479:SF7">
    <property type="entry name" value="TETR-FAMILY TRANSCRIPTIONAL REGULATOR"/>
    <property type="match status" value="1"/>
</dbReference>
<protein>
    <submittedName>
        <fullName evidence="4">TetR family transcriptional regulator</fullName>
    </submittedName>
</protein>
<dbReference type="PANTHER" id="PTHR43479">
    <property type="entry name" value="ACREF/ENVCD OPERON REPRESSOR-RELATED"/>
    <property type="match status" value="1"/>
</dbReference>
<evidence type="ECO:0000256" key="2">
    <source>
        <dbReference type="PROSITE-ProRule" id="PRU00335"/>
    </source>
</evidence>
<dbReference type="SUPFAM" id="SSF46689">
    <property type="entry name" value="Homeodomain-like"/>
    <property type="match status" value="1"/>
</dbReference>
<dbReference type="InterPro" id="IPR001647">
    <property type="entry name" value="HTH_TetR"/>
</dbReference>
<accession>A0A395W8X3</accession>
<dbReference type="AlphaFoldDB" id="A0A395W8X3"/>
<comment type="caution">
    <text evidence="4">The sequence shown here is derived from an EMBL/GenBank/DDBJ whole genome shotgun (WGS) entry which is preliminary data.</text>
</comment>
<evidence type="ECO:0000256" key="1">
    <source>
        <dbReference type="ARBA" id="ARBA00023125"/>
    </source>
</evidence>
<proteinExistence type="predicted"/>
<organism evidence="4 5">
    <name type="scientific">Holdemanella biformis</name>
    <dbReference type="NCBI Taxonomy" id="1735"/>
    <lineage>
        <taxon>Bacteria</taxon>
        <taxon>Bacillati</taxon>
        <taxon>Bacillota</taxon>
        <taxon>Erysipelotrichia</taxon>
        <taxon>Erysipelotrichales</taxon>
        <taxon>Erysipelotrichaceae</taxon>
        <taxon>Holdemanella</taxon>
    </lineage>
</organism>
<dbReference type="InterPro" id="IPR009057">
    <property type="entry name" value="Homeodomain-like_sf"/>
</dbReference>
<dbReference type="InterPro" id="IPR039532">
    <property type="entry name" value="TetR_C_Firmicutes"/>
</dbReference>
<feature type="DNA-binding region" description="H-T-H motif" evidence="2">
    <location>
        <begin position="31"/>
        <end position="50"/>
    </location>
</feature>
<feature type="domain" description="HTH tetR-type" evidence="3">
    <location>
        <begin position="8"/>
        <end position="68"/>
    </location>
</feature>
<dbReference type="Pfam" id="PF14278">
    <property type="entry name" value="TetR_C_8"/>
    <property type="match status" value="1"/>
</dbReference>
<dbReference type="RefSeq" id="WP_040466446.1">
    <property type="nucleotide sequence ID" value="NZ_CATXNH010000046.1"/>
</dbReference>
<dbReference type="Proteomes" id="UP000265489">
    <property type="component" value="Unassembled WGS sequence"/>
</dbReference>
<keyword evidence="1 2" id="KW-0238">DNA-binding</keyword>
<evidence type="ECO:0000313" key="4">
    <source>
        <dbReference type="EMBL" id="RGU92654.1"/>
    </source>
</evidence>
<evidence type="ECO:0000259" key="3">
    <source>
        <dbReference type="PROSITE" id="PS50977"/>
    </source>
</evidence>
<evidence type="ECO:0000313" key="5">
    <source>
        <dbReference type="Proteomes" id="UP000265489"/>
    </source>
</evidence>
<sequence length="182" mass="21862">MTYNSHMNDTKLTIANALLILLKTQPLNKITVTQITKEANLTRQTFYRNFEDKEDLVNWYFEKLCLDSFKEMADQTTLKEALIKKFTFIQSQNTFFKEAFKEDDYNSLTNYDYRCIYDFYKKKIETKTTIDSQLDFLLQMYCHGSIEMTKSWVEKNMYLDIETLVNMLIESMPERLKQYINL</sequence>